<name>F0SM16_RUBBR</name>
<reference evidence="2" key="1">
    <citation type="submission" date="2011-02" db="EMBL/GenBank/DDBJ databases">
        <title>The complete genome of Planctomyces brasiliensis DSM 5305.</title>
        <authorList>
            <person name="Lucas S."/>
            <person name="Copeland A."/>
            <person name="Lapidus A."/>
            <person name="Bruce D."/>
            <person name="Goodwin L."/>
            <person name="Pitluck S."/>
            <person name="Kyrpides N."/>
            <person name="Mavromatis K."/>
            <person name="Pagani I."/>
            <person name="Ivanova N."/>
            <person name="Ovchinnikova G."/>
            <person name="Lu M."/>
            <person name="Detter J.C."/>
            <person name="Han C."/>
            <person name="Land M."/>
            <person name="Hauser L."/>
            <person name="Markowitz V."/>
            <person name="Cheng J.-F."/>
            <person name="Hugenholtz P."/>
            <person name="Woyke T."/>
            <person name="Wu D."/>
            <person name="Tindall B."/>
            <person name="Pomrenke H.G."/>
            <person name="Brambilla E."/>
            <person name="Klenk H.-P."/>
            <person name="Eisen J.A."/>
        </authorList>
    </citation>
    <scope>NUCLEOTIDE SEQUENCE [LARGE SCALE GENOMIC DNA]</scope>
    <source>
        <strain evidence="2">ATCC 49424 / DSM 5305 / JCM 21570 / NBRC 103401 / IFAM 1448</strain>
    </source>
</reference>
<proteinExistence type="predicted"/>
<evidence type="ECO:0008006" key="3">
    <source>
        <dbReference type="Google" id="ProtNLM"/>
    </source>
</evidence>
<gene>
    <name evidence="1" type="ordered locus">Plabr_2339</name>
</gene>
<dbReference type="eggNOG" id="ENOG502ZT0K">
    <property type="taxonomic scope" value="Bacteria"/>
</dbReference>
<accession>F0SM16</accession>
<protein>
    <recommendedName>
        <fullName evidence="3">Carboxypeptidase regulatory-like domain-containing protein</fullName>
    </recommendedName>
</protein>
<dbReference type="HOGENOM" id="CLU_1474144_0_0_0"/>
<dbReference type="KEGG" id="pbs:Plabr_2339"/>
<organism evidence="1 2">
    <name type="scientific">Rubinisphaera brasiliensis (strain ATCC 49424 / DSM 5305 / JCM 21570 / IAM 15109 / NBRC 103401 / IFAM 1448)</name>
    <name type="common">Planctomyces brasiliensis</name>
    <dbReference type="NCBI Taxonomy" id="756272"/>
    <lineage>
        <taxon>Bacteria</taxon>
        <taxon>Pseudomonadati</taxon>
        <taxon>Planctomycetota</taxon>
        <taxon>Planctomycetia</taxon>
        <taxon>Planctomycetales</taxon>
        <taxon>Planctomycetaceae</taxon>
        <taxon>Rubinisphaera</taxon>
    </lineage>
</organism>
<dbReference type="Proteomes" id="UP000006860">
    <property type="component" value="Chromosome"/>
</dbReference>
<dbReference type="AlphaFoldDB" id="F0SM16"/>
<evidence type="ECO:0000313" key="2">
    <source>
        <dbReference type="Proteomes" id="UP000006860"/>
    </source>
</evidence>
<sequence>MVSRWASSKTTYVAARFLNRSFERSSFFATLWRCLRAFNDIYFEDGVSTMFCKYTAFCSVALTLALMTGCGRAPATDAPDLLPVAGKVVSNGQPLADAIVEFTPEAGGATSTSVTDSEGYFELVYSDGRKGAVSGQHRVRVTEPLASTGEGAQTEMTISAKPPEETVQMIVVKDEDAYFEFTL</sequence>
<keyword evidence="2" id="KW-1185">Reference proteome</keyword>
<dbReference type="EMBL" id="CP002546">
    <property type="protein sequence ID" value="ADY59941.1"/>
    <property type="molecule type" value="Genomic_DNA"/>
</dbReference>
<evidence type="ECO:0000313" key="1">
    <source>
        <dbReference type="EMBL" id="ADY59941.1"/>
    </source>
</evidence>